<dbReference type="PANTHER" id="PTHR11017:SF365">
    <property type="entry name" value="TMV RESISTANCE PROTEIN N-LIKE"/>
    <property type="match status" value="1"/>
</dbReference>
<sequence length="323" mass="36929">MACFFIGEDCDTAVRIWDGSGWNGLLGLRKLQNRCLMEVDSENRIRMHNDLRDLGRDIGEKEPPHRLWLSTDSLLHNLFDKLSVRGIGMVQKHGSEWPDPQSFKSLAALPDSRLLTNMSRLQVLKASGNCVESIFSIVHSPQLVCLSPQLVWLCWHSCPFTSLPSWIPLNKLRVLEIKGIELETLWPDEHQAPLLLRELIVDAPLSKIPESIGHLKNLEKLVLHQNERVEEINLKTFLDELCHLKSLKCLVLRKCPNLKLLPDSFVNLTNLEYIDLSGCFNLQKLPKCFWKLQNLQHIDLSGCMNSTTLPPGLWKSKKPPEIE</sequence>
<dbReference type="PANTHER" id="PTHR11017">
    <property type="entry name" value="LEUCINE-RICH REPEAT-CONTAINING PROTEIN"/>
    <property type="match status" value="1"/>
</dbReference>
<dbReference type="GO" id="GO:0006952">
    <property type="term" value="P:defense response"/>
    <property type="evidence" value="ECO:0007669"/>
    <property type="project" value="InterPro"/>
</dbReference>
<evidence type="ECO:0000313" key="2">
    <source>
        <dbReference type="EMBL" id="ADE77602.1"/>
    </source>
</evidence>
<dbReference type="InterPro" id="IPR001611">
    <property type="entry name" value="Leu-rich_rpt"/>
</dbReference>
<accession>D5ADI3</accession>
<evidence type="ECO:0000259" key="1">
    <source>
        <dbReference type="Pfam" id="PF23282"/>
    </source>
</evidence>
<dbReference type="Pfam" id="PF23282">
    <property type="entry name" value="WHD_ROQ1"/>
    <property type="match status" value="1"/>
</dbReference>
<dbReference type="InterPro" id="IPR058192">
    <property type="entry name" value="WHD_ROQ1-like"/>
</dbReference>
<name>D5ADI3_PICSI</name>
<dbReference type="AlphaFoldDB" id="D5ADI3"/>
<proteinExistence type="evidence at transcript level"/>
<dbReference type="InterPro" id="IPR032675">
    <property type="entry name" value="LRR_dom_sf"/>
</dbReference>
<dbReference type="EMBL" id="BT124346">
    <property type="protein sequence ID" value="ADE77602.1"/>
    <property type="molecule type" value="mRNA"/>
</dbReference>
<dbReference type="SUPFAM" id="SSF52047">
    <property type="entry name" value="RNI-like"/>
    <property type="match status" value="1"/>
</dbReference>
<dbReference type="Gene3D" id="3.80.10.10">
    <property type="entry name" value="Ribonuclease Inhibitor"/>
    <property type="match status" value="1"/>
</dbReference>
<dbReference type="InterPro" id="IPR044974">
    <property type="entry name" value="Disease_R_plants"/>
</dbReference>
<reference evidence="2" key="1">
    <citation type="submission" date="2010-04" db="EMBL/GenBank/DDBJ databases">
        <authorList>
            <person name="Reid K.E."/>
            <person name="Liao N."/>
            <person name="Chan S."/>
            <person name="Docking R."/>
            <person name="Taylor G."/>
            <person name="Moore R."/>
            <person name="Mayo M."/>
            <person name="Munro S."/>
            <person name="King J."/>
            <person name="Yanchuk A."/>
            <person name="Holt R."/>
            <person name="Jones S."/>
            <person name="Marra M."/>
            <person name="Ritland C.E."/>
            <person name="Ritland K."/>
            <person name="Bohlmann J."/>
        </authorList>
    </citation>
    <scope>NUCLEOTIDE SEQUENCE</scope>
    <source>
        <tissue evidence="2">Bud</tissue>
    </source>
</reference>
<dbReference type="Pfam" id="PF13855">
    <property type="entry name" value="LRR_8"/>
    <property type="match status" value="1"/>
</dbReference>
<feature type="domain" description="Disease resistance protein Roq1-like winged-helix" evidence="1">
    <location>
        <begin position="1"/>
        <end position="58"/>
    </location>
</feature>
<protein>
    <recommendedName>
        <fullName evidence="1">Disease resistance protein Roq1-like winged-helix domain-containing protein</fullName>
    </recommendedName>
</protein>
<organism evidence="2">
    <name type="scientific">Picea sitchensis</name>
    <name type="common">Sitka spruce</name>
    <name type="synonym">Pinus sitchensis</name>
    <dbReference type="NCBI Taxonomy" id="3332"/>
    <lineage>
        <taxon>Eukaryota</taxon>
        <taxon>Viridiplantae</taxon>
        <taxon>Streptophyta</taxon>
        <taxon>Embryophyta</taxon>
        <taxon>Tracheophyta</taxon>
        <taxon>Spermatophyta</taxon>
        <taxon>Pinopsida</taxon>
        <taxon>Pinidae</taxon>
        <taxon>Conifers I</taxon>
        <taxon>Pinales</taxon>
        <taxon>Pinaceae</taxon>
        <taxon>Picea</taxon>
    </lineage>
</organism>